<protein>
    <submittedName>
        <fullName evidence="1">Uncharacterized protein</fullName>
    </submittedName>
</protein>
<organism evidence="1">
    <name type="scientific">Daucus carota subsp. sativus</name>
    <name type="common">Carrot</name>
    <dbReference type="NCBI Taxonomy" id="79200"/>
    <lineage>
        <taxon>Eukaryota</taxon>
        <taxon>Viridiplantae</taxon>
        <taxon>Streptophyta</taxon>
        <taxon>Embryophyta</taxon>
        <taxon>Tracheophyta</taxon>
        <taxon>Spermatophyta</taxon>
        <taxon>Magnoliopsida</taxon>
        <taxon>eudicotyledons</taxon>
        <taxon>Gunneridae</taxon>
        <taxon>Pentapetalae</taxon>
        <taxon>asterids</taxon>
        <taxon>campanulids</taxon>
        <taxon>Apiales</taxon>
        <taxon>Apiaceae</taxon>
        <taxon>Apioideae</taxon>
        <taxon>Scandiceae</taxon>
        <taxon>Daucinae</taxon>
        <taxon>Daucus</taxon>
        <taxon>Daucus sect. Daucus</taxon>
    </lineage>
</organism>
<dbReference type="AlphaFoldDB" id="A0A175YF56"/>
<dbReference type="Gramene" id="KZM81452">
    <property type="protein sequence ID" value="KZM81452"/>
    <property type="gene ID" value="DCAR_029065"/>
</dbReference>
<sequence length="62" mass="7029">MDETHDETHGTAILCANCITSVYNWSSRSAFRQRGWVYAGETPMKGEDPSVFKDMDDEEAIK</sequence>
<gene>
    <name evidence="1" type="ORF">DCAR_029065</name>
    <name evidence="2" type="ORF">DCAR_0933404</name>
</gene>
<keyword evidence="3" id="KW-1185">Reference proteome</keyword>
<accession>A0A175YF56</accession>
<dbReference type="EMBL" id="LNRQ01000009">
    <property type="protein sequence ID" value="KZM81452.1"/>
    <property type="molecule type" value="Genomic_DNA"/>
</dbReference>
<reference evidence="2" key="2">
    <citation type="submission" date="2022-03" db="EMBL/GenBank/DDBJ databases">
        <title>Draft title - Genomic analysis of global carrot germplasm unveils the trajectory of domestication and the origin of high carotenoid orange carrot.</title>
        <authorList>
            <person name="Iorizzo M."/>
            <person name="Ellison S."/>
            <person name="Senalik D."/>
            <person name="Macko-Podgorni A."/>
            <person name="Grzebelus D."/>
            <person name="Bostan H."/>
            <person name="Rolling W."/>
            <person name="Curaba J."/>
            <person name="Simon P."/>
        </authorList>
    </citation>
    <scope>NUCLEOTIDE SEQUENCE</scope>
    <source>
        <tissue evidence="2">Leaf</tissue>
    </source>
</reference>
<dbReference type="Proteomes" id="UP000077755">
    <property type="component" value="Chromosome 9"/>
</dbReference>
<evidence type="ECO:0000313" key="3">
    <source>
        <dbReference type="Proteomes" id="UP000077755"/>
    </source>
</evidence>
<evidence type="ECO:0000313" key="1">
    <source>
        <dbReference type="EMBL" id="KZM81452.1"/>
    </source>
</evidence>
<evidence type="ECO:0000313" key="2">
    <source>
        <dbReference type="EMBL" id="WOH13891.1"/>
    </source>
</evidence>
<name>A0A175YF56_DAUCS</name>
<reference evidence="1" key="1">
    <citation type="journal article" date="2016" name="Nat. Genet.">
        <title>A high-quality carrot genome assembly provides new insights into carotenoid accumulation and asterid genome evolution.</title>
        <authorList>
            <person name="Iorizzo M."/>
            <person name="Ellison S."/>
            <person name="Senalik D."/>
            <person name="Zeng P."/>
            <person name="Satapoomin P."/>
            <person name="Huang J."/>
            <person name="Bowman M."/>
            <person name="Iovene M."/>
            <person name="Sanseverino W."/>
            <person name="Cavagnaro P."/>
            <person name="Yildiz M."/>
            <person name="Macko-Podgorni A."/>
            <person name="Moranska E."/>
            <person name="Grzebelus E."/>
            <person name="Grzebelus D."/>
            <person name="Ashrafi H."/>
            <person name="Zheng Z."/>
            <person name="Cheng S."/>
            <person name="Spooner D."/>
            <person name="Van Deynze A."/>
            <person name="Simon P."/>
        </authorList>
    </citation>
    <scope>NUCLEOTIDE SEQUENCE [LARGE SCALE GENOMIC DNA]</scope>
    <source>
        <tissue evidence="1">Leaf</tissue>
    </source>
</reference>
<dbReference type="EMBL" id="CP093351">
    <property type="protein sequence ID" value="WOH13891.1"/>
    <property type="molecule type" value="Genomic_DNA"/>
</dbReference>
<proteinExistence type="predicted"/>